<gene>
    <name evidence="16" type="ORF">HUJ06_014553</name>
</gene>
<keyword evidence="9" id="KW-1133">Transmembrane helix</keyword>
<evidence type="ECO:0000256" key="14">
    <source>
        <dbReference type="ARBA" id="ARBA00023211"/>
    </source>
</evidence>
<evidence type="ECO:0000256" key="15">
    <source>
        <dbReference type="PIRSR" id="PIRSR607754-2"/>
    </source>
</evidence>
<evidence type="ECO:0000256" key="5">
    <source>
        <dbReference type="ARBA" id="ARBA00022679"/>
    </source>
</evidence>
<protein>
    <submittedName>
        <fullName evidence="16">Uncharacterized protein</fullName>
    </submittedName>
</protein>
<dbReference type="InterPro" id="IPR007754">
    <property type="entry name" value="GlcNAc_II"/>
</dbReference>
<keyword evidence="5" id="KW-0808">Transferase</keyword>
<evidence type="ECO:0000256" key="2">
    <source>
        <dbReference type="ARBA" id="ARBA00004323"/>
    </source>
</evidence>
<dbReference type="EMBL" id="DUZY01000005">
    <property type="protein sequence ID" value="DAD40230.1"/>
    <property type="molecule type" value="Genomic_DNA"/>
</dbReference>
<comment type="subcellular location">
    <subcellularLocation>
        <location evidence="2">Golgi apparatus membrane</location>
        <topology evidence="2">Single-pass type II membrane protein</topology>
    </subcellularLocation>
</comment>
<keyword evidence="6" id="KW-0812">Transmembrane</keyword>
<dbReference type="GO" id="GO:0009312">
    <property type="term" value="P:oligosaccharide biosynthetic process"/>
    <property type="evidence" value="ECO:0007669"/>
    <property type="project" value="InterPro"/>
</dbReference>
<dbReference type="GO" id="GO:0000139">
    <property type="term" value="C:Golgi membrane"/>
    <property type="evidence" value="ECO:0007669"/>
    <property type="project" value="UniProtKB-SubCell"/>
</dbReference>
<comment type="cofactor">
    <cofactor evidence="1 15">
        <name>Mn(2+)</name>
        <dbReference type="ChEBI" id="CHEBI:29035"/>
    </cofactor>
</comment>
<evidence type="ECO:0000256" key="10">
    <source>
        <dbReference type="ARBA" id="ARBA00023034"/>
    </source>
</evidence>
<accession>A0A822Z6H0</accession>
<dbReference type="GO" id="GO:0005795">
    <property type="term" value="C:Golgi stack"/>
    <property type="evidence" value="ECO:0007669"/>
    <property type="project" value="InterPro"/>
</dbReference>
<sequence>MLHYVSATTVYGKLHREDLLFGGPVYTLRGPRASAFHFGTCGLHLGQEEKAACFNNGSVNIVLEKADKIVNINSDWEIHLVKHKTLHQPGFMGWGGWGDVRDHQLCLDFAEMYHSGNNPKP</sequence>
<comment type="pathway">
    <text evidence="3">Protein modification; protein glycosylation.</text>
</comment>
<dbReference type="Pfam" id="PF05060">
    <property type="entry name" value="MGAT2"/>
    <property type="match status" value="1"/>
</dbReference>
<evidence type="ECO:0000256" key="8">
    <source>
        <dbReference type="ARBA" id="ARBA00022968"/>
    </source>
</evidence>
<keyword evidence="11" id="KW-0472">Membrane</keyword>
<feature type="binding site" evidence="15">
    <location>
        <position position="37"/>
    </location>
    <ligand>
        <name>Mn(2+)</name>
        <dbReference type="ChEBI" id="CHEBI:29035"/>
    </ligand>
</feature>
<evidence type="ECO:0000256" key="13">
    <source>
        <dbReference type="ARBA" id="ARBA00023180"/>
    </source>
</evidence>
<dbReference type="Proteomes" id="UP000607653">
    <property type="component" value="Unassembled WGS sequence"/>
</dbReference>
<dbReference type="GO" id="GO:0046872">
    <property type="term" value="F:metal ion binding"/>
    <property type="evidence" value="ECO:0007669"/>
    <property type="project" value="UniProtKB-KW"/>
</dbReference>
<keyword evidence="10" id="KW-0333">Golgi apparatus</keyword>
<evidence type="ECO:0000256" key="11">
    <source>
        <dbReference type="ARBA" id="ARBA00023136"/>
    </source>
</evidence>
<organism evidence="16 17">
    <name type="scientific">Nelumbo nucifera</name>
    <name type="common">Sacred lotus</name>
    <dbReference type="NCBI Taxonomy" id="4432"/>
    <lineage>
        <taxon>Eukaryota</taxon>
        <taxon>Viridiplantae</taxon>
        <taxon>Streptophyta</taxon>
        <taxon>Embryophyta</taxon>
        <taxon>Tracheophyta</taxon>
        <taxon>Spermatophyta</taxon>
        <taxon>Magnoliopsida</taxon>
        <taxon>Proteales</taxon>
        <taxon>Nelumbonaceae</taxon>
        <taxon>Nelumbo</taxon>
    </lineage>
</organism>
<keyword evidence="13" id="KW-0325">Glycoprotein</keyword>
<evidence type="ECO:0000313" key="16">
    <source>
        <dbReference type="EMBL" id="DAD40230.1"/>
    </source>
</evidence>
<keyword evidence="4" id="KW-0328">Glycosyltransferase</keyword>
<dbReference type="PANTHER" id="PTHR12871:SF0">
    <property type="entry name" value="ALPHA-1,6-MANNOSYL-GLYCOPROTEIN 2-BETA-N-ACETYLGLUCOSAMINYLTRANSFERASE"/>
    <property type="match status" value="1"/>
</dbReference>
<keyword evidence="14 15" id="KW-0464">Manganese</keyword>
<evidence type="ECO:0000256" key="9">
    <source>
        <dbReference type="ARBA" id="ARBA00022989"/>
    </source>
</evidence>
<evidence type="ECO:0000256" key="12">
    <source>
        <dbReference type="ARBA" id="ARBA00023157"/>
    </source>
</evidence>
<reference evidence="16 17" key="1">
    <citation type="journal article" date="2020" name="Mol. Biol. Evol.">
        <title>Distinct Expression and Methylation Patterns for Genes with Different Fates following a Single Whole-Genome Duplication in Flowering Plants.</title>
        <authorList>
            <person name="Shi T."/>
            <person name="Rahmani R.S."/>
            <person name="Gugger P.F."/>
            <person name="Wang M."/>
            <person name="Li H."/>
            <person name="Zhang Y."/>
            <person name="Li Z."/>
            <person name="Wang Q."/>
            <person name="Van de Peer Y."/>
            <person name="Marchal K."/>
            <person name="Chen J."/>
        </authorList>
    </citation>
    <scope>NUCLEOTIDE SEQUENCE [LARGE SCALE GENOMIC DNA]</scope>
    <source>
        <tissue evidence="16">Leaf</tissue>
    </source>
</reference>
<dbReference type="PANTHER" id="PTHR12871">
    <property type="entry name" value="BETA-1,2-N-ACETYLGLUCOSAMINYLTRANSFERASE II"/>
    <property type="match status" value="1"/>
</dbReference>
<comment type="caution">
    <text evidence="16">The sequence shown here is derived from an EMBL/GenBank/DDBJ whole genome shotgun (WGS) entry which is preliminary data.</text>
</comment>
<keyword evidence="17" id="KW-1185">Reference proteome</keyword>
<evidence type="ECO:0000256" key="4">
    <source>
        <dbReference type="ARBA" id="ARBA00022676"/>
    </source>
</evidence>
<name>A0A822Z6H0_NELNU</name>
<evidence type="ECO:0000256" key="3">
    <source>
        <dbReference type="ARBA" id="ARBA00004922"/>
    </source>
</evidence>
<evidence type="ECO:0000256" key="6">
    <source>
        <dbReference type="ARBA" id="ARBA00022692"/>
    </source>
</evidence>
<dbReference type="GO" id="GO:0008455">
    <property type="term" value="F:alpha-1,6-mannosylglycoprotein 2-beta-N-acetylglucosaminyltransferase activity"/>
    <property type="evidence" value="ECO:0007669"/>
    <property type="project" value="InterPro"/>
</dbReference>
<evidence type="ECO:0000256" key="7">
    <source>
        <dbReference type="ARBA" id="ARBA00022723"/>
    </source>
</evidence>
<dbReference type="UniPathway" id="UPA00378"/>
<keyword evidence="7 15" id="KW-0479">Metal-binding</keyword>
<keyword evidence="12" id="KW-1015">Disulfide bond</keyword>
<evidence type="ECO:0000313" key="17">
    <source>
        <dbReference type="Proteomes" id="UP000607653"/>
    </source>
</evidence>
<keyword evidence="8" id="KW-0735">Signal-anchor</keyword>
<proteinExistence type="predicted"/>
<dbReference type="AlphaFoldDB" id="A0A822Z6H0"/>
<evidence type="ECO:0000256" key="1">
    <source>
        <dbReference type="ARBA" id="ARBA00001936"/>
    </source>
</evidence>